<comment type="cofactor">
    <cofactor evidence="1">
        <name>Zn(2+)</name>
        <dbReference type="ChEBI" id="CHEBI:29105"/>
    </cofactor>
</comment>
<evidence type="ECO:0000313" key="14">
    <source>
        <dbReference type="Proteomes" id="UP000609121"/>
    </source>
</evidence>
<feature type="domain" description="Peptidase M16 N-terminal" evidence="11">
    <location>
        <begin position="39"/>
        <end position="184"/>
    </location>
</feature>
<dbReference type="PROSITE" id="PS00143">
    <property type="entry name" value="INSULINASE"/>
    <property type="match status" value="1"/>
</dbReference>
<dbReference type="Pfam" id="PF05193">
    <property type="entry name" value="Peptidase_M16_C"/>
    <property type="match status" value="1"/>
</dbReference>
<evidence type="ECO:0000313" key="13">
    <source>
        <dbReference type="EMBL" id="MBE3640124.1"/>
    </source>
</evidence>
<evidence type="ECO:0000256" key="2">
    <source>
        <dbReference type="ARBA" id="ARBA00007261"/>
    </source>
</evidence>
<comment type="caution">
    <text evidence="13">The sequence shown here is derived from an EMBL/GenBank/DDBJ whole genome shotgun (WGS) entry which is preliminary data.</text>
</comment>
<keyword evidence="3" id="KW-0645">Protease</keyword>
<keyword evidence="14" id="KW-1185">Reference proteome</keyword>
<feature type="chain" id="PRO_5035173065" evidence="10">
    <location>
        <begin position="26"/>
        <end position="466"/>
    </location>
</feature>
<keyword evidence="7" id="KW-0482">Metalloprotease</keyword>
<dbReference type="InterPro" id="IPR011765">
    <property type="entry name" value="Pept_M16_N"/>
</dbReference>
<evidence type="ECO:0000256" key="5">
    <source>
        <dbReference type="ARBA" id="ARBA00022801"/>
    </source>
</evidence>
<evidence type="ECO:0000256" key="8">
    <source>
        <dbReference type="RuleBase" id="RU004447"/>
    </source>
</evidence>
<feature type="domain" description="Peptidase M16 C-terminal" evidence="12">
    <location>
        <begin position="193"/>
        <end position="377"/>
    </location>
</feature>
<keyword evidence="10" id="KW-0732">Signal</keyword>
<dbReference type="InterPro" id="IPR007863">
    <property type="entry name" value="Peptidase_M16_C"/>
</dbReference>
<evidence type="ECO:0000256" key="6">
    <source>
        <dbReference type="ARBA" id="ARBA00022833"/>
    </source>
</evidence>
<accession>A0A8J7CX37</accession>
<evidence type="ECO:0000259" key="12">
    <source>
        <dbReference type="Pfam" id="PF05193"/>
    </source>
</evidence>
<evidence type="ECO:0000259" key="11">
    <source>
        <dbReference type="Pfam" id="PF00675"/>
    </source>
</evidence>
<dbReference type="PANTHER" id="PTHR43690:SF17">
    <property type="entry name" value="PROTEIN YHJJ"/>
    <property type="match status" value="1"/>
</dbReference>
<feature type="signal peptide" evidence="10">
    <location>
        <begin position="1"/>
        <end position="25"/>
    </location>
</feature>
<dbReference type="Proteomes" id="UP000609121">
    <property type="component" value="Unassembled WGS sequence"/>
</dbReference>
<name>A0A8J7CX37_9RHOB</name>
<dbReference type="SUPFAM" id="SSF63411">
    <property type="entry name" value="LuxS/MPP-like metallohydrolase"/>
    <property type="match status" value="2"/>
</dbReference>
<dbReference type="PANTHER" id="PTHR43690">
    <property type="entry name" value="NARDILYSIN"/>
    <property type="match status" value="1"/>
</dbReference>
<dbReference type="InterPro" id="IPR001431">
    <property type="entry name" value="Pept_M16_Zn_BS"/>
</dbReference>
<evidence type="ECO:0000256" key="10">
    <source>
        <dbReference type="SAM" id="SignalP"/>
    </source>
</evidence>
<evidence type="ECO:0000256" key="3">
    <source>
        <dbReference type="ARBA" id="ARBA00022670"/>
    </source>
</evidence>
<sequence length="466" mass="50195">MTKASLFRAVWPLAFTLAAAAPAVAQEVTSFTLDNGLQVVVIEDHRAPAVTHMMWYKVGSADEPPGRNGIAHYLEHLMFKGTEILEPGEFSRVVAQHGGNDNAFTSYDQTAYFQHVAADQLGLMMKMEASRMTGLKLTEDVVTPELGVIIEERNQRTDSSPGALFGEQRRAAQFLRHPYGNPIIGWPGEMSTLTLEDAVSFYHDHYAPNNAVLVVAGDVTPDAVRSLAEENYGGLPANPGIAERVRPSEPPQLAARHLSFEDPRVAQPYLTRSYLAPERDPGAQETAAALALLADLLGEDPNSSVLGRSLQFDRQVAIYTGAYYDATSLDDTTFSLTVVPAPGVTLEAAEAALDETLAGFLDSPIDAARLDRLKRQYRAAQIYRRDSADSVARDYGQALTSGLTVEDVAAWPDIVQSVTADQILAAAREVFDPAKSVTGYLSPPPGAAPAAAGEPPVTDSSDEVSR</sequence>
<comment type="similarity">
    <text evidence="2 8">Belongs to the peptidase M16 family.</text>
</comment>
<dbReference type="RefSeq" id="WP_193185709.1">
    <property type="nucleotide sequence ID" value="NZ_JACVXA010000073.1"/>
</dbReference>
<dbReference type="AlphaFoldDB" id="A0A8J7CX37"/>
<keyword evidence="6" id="KW-0862">Zinc</keyword>
<dbReference type="Pfam" id="PF00675">
    <property type="entry name" value="Peptidase_M16"/>
    <property type="match status" value="1"/>
</dbReference>
<evidence type="ECO:0000256" key="1">
    <source>
        <dbReference type="ARBA" id="ARBA00001947"/>
    </source>
</evidence>
<reference evidence="13" key="1">
    <citation type="submission" date="2020-09" db="EMBL/GenBank/DDBJ databases">
        <title>A novel bacterium of genus Mangrovicoccus, isolated from South China Sea.</title>
        <authorList>
            <person name="Huang H."/>
            <person name="Mo K."/>
            <person name="Hu Y."/>
        </authorList>
    </citation>
    <scope>NUCLEOTIDE SEQUENCE</scope>
    <source>
        <strain evidence="13">HB182678</strain>
    </source>
</reference>
<dbReference type="InterPro" id="IPR050626">
    <property type="entry name" value="Peptidase_M16"/>
</dbReference>
<dbReference type="EMBL" id="JACVXA010000073">
    <property type="protein sequence ID" value="MBE3640124.1"/>
    <property type="molecule type" value="Genomic_DNA"/>
</dbReference>
<evidence type="ECO:0000256" key="4">
    <source>
        <dbReference type="ARBA" id="ARBA00022723"/>
    </source>
</evidence>
<organism evidence="13 14">
    <name type="scientific">Mangrovicoccus algicola</name>
    <dbReference type="NCBI Taxonomy" id="2771008"/>
    <lineage>
        <taxon>Bacteria</taxon>
        <taxon>Pseudomonadati</taxon>
        <taxon>Pseudomonadota</taxon>
        <taxon>Alphaproteobacteria</taxon>
        <taxon>Rhodobacterales</taxon>
        <taxon>Paracoccaceae</taxon>
        <taxon>Mangrovicoccus</taxon>
    </lineage>
</organism>
<evidence type="ECO:0000256" key="9">
    <source>
        <dbReference type="SAM" id="MobiDB-lite"/>
    </source>
</evidence>
<dbReference type="GO" id="GO:0006508">
    <property type="term" value="P:proteolysis"/>
    <property type="evidence" value="ECO:0007669"/>
    <property type="project" value="UniProtKB-KW"/>
</dbReference>
<gene>
    <name evidence="13" type="ORF">ICN82_18120</name>
</gene>
<dbReference type="Gene3D" id="3.30.830.10">
    <property type="entry name" value="Metalloenzyme, LuxS/M16 peptidase-like"/>
    <property type="match status" value="2"/>
</dbReference>
<dbReference type="GO" id="GO:0004222">
    <property type="term" value="F:metalloendopeptidase activity"/>
    <property type="evidence" value="ECO:0007669"/>
    <property type="project" value="InterPro"/>
</dbReference>
<evidence type="ECO:0000256" key="7">
    <source>
        <dbReference type="ARBA" id="ARBA00023049"/>
    </source>
</evidence>
<keyword evidence="4" id="KW-0479">Metal-binding</keyword>
<feature type="region of interest" description="Disordered" evidence="9">
    <location>
        <begin position="436"/>
        <end position="466"/>
    </location>
</feature>
<proteinExistence type="inferred from homology"/>
<dbReference type="GO" id="GO:0046872">
    <property type="term" value="F:metal ion binding"/>
    <property type="evidence" value="ECO:0007669"/>
    <property type="project" value="UniProtKB-KW"/>
</dbReference>
<keyword evidence="5" id="KW-0378">Hydrolase</keyword>
<dbReference type="InterPro" id="IPR011249">
    <property type="entry name" value="Metalloenz_LuxS/M16"/>
</dbReference>
<protein>
    <submittedName>
        <fullName evidence="13">Insulinase family protein</fullName>
    </submittedName>
</protein>